<dbReference type="EMBL" id="HBIP01015908">
    <property type="protein sequence ID" value="CAE0494197.1"/>
    <property type="molecule type" value="Transcribed_RNA"/>
</dbReference>
<dbReference type="AlphaFoldDB" id="A0A7S3QVS8"/>
<dbReference type="InterPro" id="IPR036345">
    <property type="entry name" value="ExoRNase_PH_dom2_sf"/>
</dbReference>
<dbReference type="GO" id="GO:0071028">
    <property type="term" value="P:nuclear mRNA surveillance"/>
    <property type="evidence" value="ECO:0007669"/>
    <property type="project" value="TreeGrafter"/>
</dbReference>
<evidence type="ECO:0000259" key="7">
    <source>
        <dbReference type="Pfam" id="PF01138"/>
    </source>
</evidence>
<dbReference type="Pfam" id="PF01138">
    <property type="entry name" value="RNase_PH"/>
    <property type="match status" value="1"/>
</dbReference>
<dbReference type="SUPFAM" id="SSF55666">
    <property type="entry name" value="Ribonuclease PH domain 2-like"/>
    <property type="match status" value="1"/>
</dbReference>
<dbReference type="CDD" id="cd11372">
    <property type="entry name" value="RNase_PH_RRP46"/>
    <property type="match status" value="1"/>
</dbReference>
<dbReference type="SUPFAM" id="SSF54211">
    <property type="entry name" value="Ribosomal protein S5 domain 2-like"/>
    <property type="match status" value="1"/>
</dbReference>
<dbReference type="InterPro" id="IPR020568">
    <property type="entry name" value="Ribosomal_Su5_D2-typ_SF"/>
</dbReference>
<evidence type="ECO:0000256" key="3">
    <source>
        <dbReference type="ARBA" id="ARBA00022552"/>
    </source>
</evidence>
<dbReference type="GO" id="GO:0006364">
    <property type="term" value="P:rRNA processing"/>
    <property type="evidence" value="ECO:0007669"/>
    <property type="project" value="UniProtKB-KW"/>
</dbReference>
<protein>
    <recommendedName>
        <fullName evidence="7">Exoribonuclease phosphorolytic domain-containing protein</fullName>
    </recommendedName>
</protein>
<keyword evidence="5" id="KW-0539">Nucleus</keyword>
<dbReference type="GO" id="GO:0034475">
    <property type="term" value="P:U4 snRNA 3'-end processing"/>
    <property type="evidence" value="ECO:0007669"/>
    <property type="project" value="TreeGrafter"/>
</dbReference>
<dbReference type="GO" id="GO:0003723">
    <property type="term" value="F:RNA binding"/>
    <property type="evidence" value="ECO:0007669"/>
    <property type="project" value="TreeGrafter"/>
</dbReference>
<dbReference type="GO" id="GO:0016075">
    <property type="term" value="P:rRNA catabolic process"/>
    <property type="evidence" value="ECO:0007669"/>
    <property type="project" value="TreeGrafter"/>
</dbReference>
<dbReference type="GO" id="GO:0000176">
    <property type="term" value="C:nuclear exosome (RNase complex)"/>
    <property type="evidence" value="ECO:0007669"/>
    <property type="project" value="TreeGrafter"/>
</dbReference>
<evidence type="ECO:0000256" key="6">
    <source>
        <dbReference type="SAM" id="MobiDB-lite"/>
    </source>
</evidence>
<evidence type="ECO:0000313" key="8">
    <source>
        <dbReference type="EMBL" id="CAE0494197.1"/>
    </source>
</evidence>
<dbReference type="InterPro" id="IPR050080">
    <property type="entry name" value="RNase_PH"/>
</dbReference>
<evidence type="ECO:0000256" key="5">
    <source>
        <dbReference type="ARBA" id="ARBA00023242"/>
    </source>
</evidence>
<dbReference type="Gene3D" id="3.30.230.70">
    <property type="entry name" value="GHMP Kinase, N-terminal domain"/>
    <property type="match status" value="1"/>
</dbReference>
<dbReference type="PANTHER" id="PTHR11953">
    <property type="entry name" value="EXOSOME COMPLEX COMPONENT"/>
    <property type="match status" value="1"/>
</dbReference>
<dbReference type="PANTHER" id="PTHR11953:SF1">
    <property type="entry name" value="EXOSOME COMPLEX COMPONENT RRP46"/>
    <property type="match status" value="1"/>
</dbReference>
<gene>
    <name evidence="8" type="ORF">DTER00134_LOCUS9270</name>
</gene>
<organism evidence="8">
    <name type="scientific">Dunaliella tertiolecta</name>
    <name type="common">Green alga</name>
    <dbReference type="NCBI Taxonomy" id="3047"/>
    <lineage>
        <taxon>Eukaryota</taxon>
        <taxon>Viridiplantae</taxon>
        <taxon>Chlorophyta</taxon>
        <taxon>core chlorophytes</taxon>
        <taxon>Chlorophyceae</taxon>
        <taxon>CS clade</taxon>
        <taxon>Chlamydomonadales</taxon>
        <taxon>Dunaliellaceae</taxon>
        <taxon>Dunaliella</taxon>
    </lineage>
</organism>
<accession>A0A7S3QVS8</accession>
<dbReference type="GO" id="GO:0005730">
    <property type="term" value="C:nucleolus"/>
    <property type="evidence" value="ECO:0007669"/>
    <property type="project" value="TreeGrafter"/>
</dbReference>
<keyword evidence="3" id="KW-0698">rRNA processing</keyword>
<feature type="region of interest" description="Disordered" evidence="6">
    <location>
        <begin position="197"/>
        <end position="220"/>
    </location>
</feature>
<evidence type="ECO:0000256" key="1">
    <source>
        <dbReference type="ARBA" id="ARBA00004123"/>
    </source>
</evidence>
<reference evidence="8" key="1">
    <citation type="submission" date="2021-01" db="EMBL/GenBank/DDBJ databases">
        <authorList>
            <person name="Corre E."/>
            <person name="Pelletier E."/>
            <person name="Niang G."/>
            <person name="Scheremetjew M."/>
            <person name="Finn R."/>
            <person name="Kale V."/>
            <person name="Holt S."/>
            <person name="Cochrane G."/>
            <person name="Meng A."/>
            <person name="Brown T."/>
            <person name="Cohen L."/>
        </authorList>
    </citation>
    <scope>NUCLEOTIDE SEQUENCE</scope>
    <source>
        <strain evidence="8">CCMP1320</strain>
    </source>
</reference>
<dbReference type="GO" id="GO:0000177">
    <property type="term" value="C:cytoplasmic exosome (RNase complex)"/>
    <property type="evidence" value="ECO:0007669"/>
    <property type="project" value="TreeGrafter"/>
</dbReference>
<proteinExistence type="inferred from homology"/>
<dbReference type="InterPro" id="IPR001247">
    <property type="entry name" value="ExoRNase_PH_dom1"/>
</dbReference>
<sequence>MEVDGAGIGPSSQQAAAAPSRQRGRLPLQMRTLVSELSLLNRSDGSAKWRQDGSSVVAAVHGPRLANPRREDAEKAIVEVVYKPRTGIQGHRERELEHIIRRTLEGIIILGMHPRTSIMVVLQETNCDGSMLSCALNAACAALVDAGIPMSSMLSSVTCAVNQEGALLLDPDSLEEQSARLIVSMAFAHHSAAQGMGHEATRDGAAGSKHGDAHLDGPDKLQGGIKVDQGALMCHTWPGSSPDSSIGSPGIQAETMLDCFDCCALGCGKVAEFLRSAFTKALAA</sequence>
<dbReference type="GO" id="GO:0071051">
    <property type="term" value="P:poly(A)-dependent snoRNA 3'-end processing"/>
    <property type="evidence" value="ECO:0007669"/>
    <property type="project" value="TreeGrafter"/>
</dbReference>
<name>A0A7S3QVS8_DUNTE</name>
<comment type="subcellular location">
    <subcellularLocation>
        <location evidence="1">Nucleus</location>
    </subcellularLocation>
</comment>
<evidence type="ECO:0000256" key="4">
    <source>
        <dbReference type="ARBA" id="ARBA00022835"/>
    </source>
</evidence>
<keyword evidence="4" id="KW-0271">Exosome</keyword>
<feature type="compositionally biased region" description="Basic and acidic residues" evidence="6">
    <location>
        <begin position="209"/>
        <end position="219"/>
    </location>
</feature>
<feature type="region of interest" description="Disordered" evidence="6">
    <location>
        <begin position="1"/>
        <end position="24"/>
    </location>
</feature>
<feature type="domain" description="Exoribonuclease phosphorolytic" evidence="7">
    <location>
        <begin position="29"/>
        <end position="149"/>
    </location>
</feature>
<comment type="similarity">
    <text evidence="2">Belongs to the RNase PH family.</text>
</comment>
<feature type="compositionally biased region" description="Low complexity" evidence="6">
    <location>
        <begin position="9"/>
        <end position="21"/>
    </location>
</feature>
<dbReference type="InterPro" id="IPR027408">
    <property type="entry name" value="PNPase/RNase_PH_dom_sf"/>
</dbReference>
<evidence type="ECO:0000256" key="2">
    <source>
        <dbReference type="ARBA" id="ARBA00006678"/>
    </source>
</evidence>